<evidence type="ECO:0000256" key="4">
    <source>
        <dbReference type="ARBA" id="ARBA00022723"/>
    </source>
</evidence>
<dbReference type="InterPro" id="IPR015867">
    <property type="entry name" value="N-reg_PII/ATP_PRibTrfase_C"/>
</dbReference>
<organism evidence="6 7">
    <name type="scientific">Dietzia aerolata</name>
    <dbReference type="NCBI Taxonomy" id="595984"/>
    <lineage>
        <taxon>Bacteria</taxon>
        <taxon>Bacillati</taxon>
        <taxon>Actinomycetota</taxon>
        <taxon>Actinomycetes</taxon>
        <taxon>Mycobacteriales</taxon>
        <taxon>Dietziaceae</taxon>
        <taxon>Dietzia</taxon>
    </lineage>
</organism>
<dbReference type="PANTHER" id="PTHR13799">
    <property type="entry name" value="NGG1 INTERACTING FACTOR 3"/>
    <property type="match status" value="1"/>
</dbReference>
<evidence type="ECO:0000256" key="3">
    <source>
        <dbReference type="ARBA" id="ARBA00022112"/>
    </source>
</evidence>
<dbReference type="Gene3D" id="3.30.70.120">
    <property type="match status" value="1"/>
</dbReference>
<reference evidence="6 7" key="1">
    <citation type="submission" date="2024-09" db="EMBL/GenBank/DDBJ databases">
        <authorList>
            <person name="Sun Q."/>
            <person name="Mori K."/>
        </authorList>
    </citation>
    <scope>NUCLEOTIDE SEQUENCE [LARGE SCALE GENOMIC DNA]</scope>
    <source>
        <strain evidence="6 7">CCM 7659</strain>
    </source>
</reference>
<dbReference type="RefSeq" id="WP_182632577.1">
    <property type="nucleotide sequence ID" value="NZ_JAALDM010000159.1"/>
</dbReference>
<accession>A0ABV5JPE4</accession>
<sequence>MTGGGERGSTVTGGTTTLGEVIAVLEEAYPPRLAEQWDRVGLVAGDRSAPVSRVVVAVDATDAVVDHALAVGADLLLVHHPPLMKGVHSVATDTPKGRLLHKLIAGGCALFAAHTNADSARPGVNDALAEVLGLTPDRPLIPTGDGTVDRWVVTVPEGDVDTLMQTVFAAGAGRMSGYTECSFSVLGTGRFRPGDGTDPTIGTVGEPEEVTELRVEFVAPPELRSAVRRAVIEGHPYEVPAMDVLVNHAGPAPSAEDTGLGRVCELAEPMTLARFAELVAERLPVTSWGVRAAGDPDAEIRRVALCGGSGDSLLGAARAVGADVYLTGDLRHHVADEHLREGGPMLVDAAHWALEFPWCAQAAALLAERVGVTATVCDERTDPWTVSAGGDGGQRR</sequence>
<comment type="subunit">
    <text evidence="2">Homohexamer.</text>
</comment>
<gene>
    <name evidence="6" type="ORF">ACFFVD_02245</name>
</gene>
<evidence type="ECO:0000313" key="6">
    <source>
        <dbReference type="EMBL" id="MFB9258614.1"/>
    </source>
</evidence>
<protein>
    <recommendedName>
        <fullName evidence="3 5">GTP cyclohydrolase 1 type 2 homolog</fullName>
    </recommendedName>
</protein>
<dbReference type="InterPro" id="IPR002678">
    <property type="entry name" value="DUF34/NIF3"/>
</dbReference>
<evidence type="ECO:0000313" key="7">
    <source>
        <dbReference type="Proteomes" id="UP001589700"/>
    </source>
</evidence>
<dbReference type="InterPro" id="IPR017221">
    <property type="entry name" value="DUF34/NIF3_bac"/>
</dbReference>
<evidence type="ECO:0000256" key="5">
    <source>
        <dbReference type="PIRNR" id="PIRNR037489"/>
    </source>
</evidence>
<dbReference type="Proteomes" id="UP001589700">
    <property type="component" value="Unassembled WGS sequence"/>
</dbReference>
<dbReference type="PANTHER" id="PTHR13799:SF14">
    <property type="entry name" value="GTP CYCLOHYDROLASE 1 TYPE 2 HOMOLOG"/>
    <property type="match status" value="1"/>
</dbReference>
<keyword evidence="4 5" id="KW-0479">Metal-binding</keyword>
<comment type="caution">
    <text evidence="6">The sequence shown here is derived from an EMBL/GenBank/DDBJ whole genome shotgun (WGS) entry which is preliminary data.</text>
</comment>
<evidence type="ECO:0000256" key="1">
    <source>
        <dbReference type="ARBA" id="ARBA00006964"/>
    </source>
</evidence>
<dbReference type="SUPFAM" id="SSF102705">
    <property type="entry name" value="NIF3 (NGG1p interacting factor 3)-like"/>
    <property type="match status" value="1"/>
</dbReference>
<comment type="similarity">
    <text evidence="1 5">Belongs to the GTP cyclohydrolase I type 2/NIF3 family.</text>
</comment>
<dbReference type="PIRSF" id="PIRSF037489">
    <property type="entry name" value="UCP037489_NIF3_YqfO"/>
    <property type="match status" value="1"/>
</dbReference>
<dbReference type="NCBIfam" id="TIGR00486">
    <property type="entry name" value="YbgI_SA1388"/>
    <property type="match status" value="1"/>
</dbReference>
<evidence type="ECO:0000256" key="2">
    <source>
        <dbReference type="ARBA" id="ARBA00011643"/>
    </source>
</evidence>
<dbReference type="Pfam" id="PF01784">
    <property type="entry name" value="DUF34_NIF3"/>
    <property type="match status" value="1"/>
</dbReference>
<keyword evidence="7" id="KW-1185">Reference proteome</keyword>
<name>A0ABV5JPE4_9ACTN</name>
<dbReference type="Gene3D" id="3.40.1390.30">
    <property type="entry name" value="NIF3 (NGG1p interacting factor 3)-like"/>
    <property type="match status" value="3"/>
</dbReference>
<proteinExistence type="inferred from homology"/>
<dbReference type="InterPro" id="IPR036069">
    <property type="entry name" value="DUF34/NIF3_sf"/>
</dbReference>
<dbReference type="EMBL" id="JBHMDY010000001">
    <property type="protein sequence ID" value="MFB9258614.1"/>
    <property type="molecule type" value="Genomic_DNA"/>
</dbReference>